<dbReference type="GO" id="GO:0046872">
    <property type="term" value="F:metal ion binding"/>
    <property type="evidence" value="ECO:0007669"/>
    <property type="project" value="UniProtKB-KW"/>
</dbReference>
<keyword evidence="2" id="KW-0464">Manganese</keyword>
<gene>
    <name evidence="4" type="ORF">ADH67_00590</name>
</gene>
<feature type="domain" description="Peptidase M20 dimerisation" evidence="3">
    <location>
        <begin position="223"/>
        <end position="298"/>
    </location>
</feature>
<dbReference type="InterPro" id="IPR036264">
    <property type="entry name" value="Bact_exopeptidase_dim_dom"/>
</dbReference>
<dbReference type="GeneID" id="78363020"/>
<evidence type="ECO:0000313" key="5">
    <source>
        <dbReference type="Proteomes" id="UP000214610"/>
    </source>
</evidence>
<feature type="binding site" evidence="2">
    <location>
        <position position="138"/>
    </location>
    <ligand>
        <name>Mn(2+)</name>
        <dbReference type="ChEBI" id="CHEBI:29035"/>
        <label>2</label>
    </ligand>
</feature>
<feature type="binding site" evidence="2">
    <location>
        <position position="140"/>
    </location>
    <ligand>
        <name>Mn(2+)</name>
        <dbReference type="ChEBI" id="CHEBI:29035"/>
        <label>2</label>
    </ligand>
</feature>
<dbReference type="PANTHER" id="PTHR30575:SF3">
    <property type="entry name" value="PEPTIDASE M20 DIMERISATION DOMAIN-CONTAINING PROTEIN"/>
    <property type="match status" value="1"/>
</dbReference>
<protein>
    <submittedName>
        <fullName evidence="4">Peptidase M20</fullName>
    </submittedName>
</protein>
<dbReference type="GO" id="GO:0046657">
    <property type="term" value="P:folic acid catabolic process"/>
    <property type="evidence" value="ECO:0007669"/>
    <property type="project" value="TreeGrafter"/>
</dbReference>
<sequence>MYSLNDMVALRREIHSFPEPGWCEFVTTSKIVERLKAMGVEPLVGKQIINPEFIAGRNPAAVQAALAAAQAKGVSQELLDKMEGYTGTVAVFKTGRPGPVIAVRFDIDCVEVSEAQEPQHRPFAEGWSSQNPGRMHSCGHDGHLTMGVGLCSWIAENLDKLCGTIKVLFQPAEEGVRGARPIAESGVLDDVDFLFGNHLGLGVDTGIISAVPGEFLATTKLDATFTGVAAHAGANPEKGKNALLAAATAALAIHALPRPIGPVSALNVGTLRAGEGRNVLAPNAFMQLEVRGESEEVNALMREEAIRRLQGAADMYGCELKIDKAGEATEFNPDPEAIAIAEEAAVKTVGAENVQHLDLKLGSEDATILLRRVQSHGGKGTFIVFGSTLKAGHHQRLFDFDEEVLSIAVNFYKNLLTKTNGI</sequence>
<comment type="cofactor">
    <cofactor evidence="2">
        <name>Mn(2+)</name>
        <dbReference type="ChEBI" id="CHEBI:29035"/>
    </cofactor>
    <text evidence="2">The Mn(2+) ion enhances activity.</text>
</comment>
<feature type="binding site" evidence="2">
    <location>
        <position position="198"/>
    </location>
    <ligand>
        <name>Mn(2+)</name>
        <dbReference type="ChEBI" id="CHEBI:29035"/>
        <label>2</label>
    </ligand>
</feature>
<dbReference type="NCBIfam" id="TIGR01891">
    <property type="entry name" value="amidohydrolases"/>
    <property type="match status" value="1"/>
</dbReference>
<keyword evidence="1" id="KW-0378">Hydrolase</keyword>
<organism evidence="4 5">
    <name type="scientific">Turicimonas muris</name>
    <dbReference type="NCBI Taxonomy" id="1796652"/>
    <lineage>
        <taxon>Bacteria</taxon>
        <taxon>Pseudomonadati</taxon>
        <taxon>Pseudomonadota</taxon>
        <taxon>Betaproteobacteria</taxon>
        <taxon>Burkholderiales</taxon>
        <taxon>Sutterellaceae</taxon>
        <taxon>Turicimonas</taxon>
    </lineage>
</organism>
<proteinExistence type="predicted"/>
<evidence type="ECO:0000259" key="3">
    <source>
        <dbReference type="Pfam" id="PF07687"/>
    </source>
</evidence>
<dbReference type="InterPro" id="IPR011650">
    <property type="entry name" value="Peptidase_M20_dimer"/>
</dbReference>
<dbReference type="AlphaFoldDB" id="A0A227KS49"/>
<keyword evidence="2" id="KW-0479">Metal-binding</keyword>
<dbReference type="Proteomes" id="UP000214610">
    <property type="component" value="Unassembled WGS sequence"/>
</dbReference>
<reference evidence="5" key="1">
    <citation type="submission" date="2017-05" db="EMBL/GenBank/DDBJ databases">
        <title>Improved OligoMM genomes.</title>
        <authorList>
            <person name="Garzetti D."/>
        </authorList>
    </citation>
    <scope>NUCLEOTIDE SEQUENCE [LARGE SCALE GENOMIC DNA]</scope>
    <source>
        <strain evidence="5">YL45</strain>
    </source>
</reference>
<dbReference type="GO" id="GO:0005737">
    <property type="term" value="C:cytoplasm"/>
    <property type="evidence" value="ECO:0007669"/>
    <property type="project" value="TreeGrafter"/>
</dbReference>
<dbReference type="RefSeq" id="WP_066590690.1">
    <property type="nucleotide sequence ID" value="NZ_CALBGX010000029.1"/>
</dbReference>
<name>A0A227KS49_9BURK</name>
<dbReference type="InterPro" id="IPR002933">
    <property type="entry name" value="Peptidase_M20"/>
</dbReference>
<dbReference type="PIRSF" id="PIRSF005962">
    <property type="entry name" value="Pept_M20D_amidohydro"/>
    <property type="match status" value="1"/>
</dbReference>
<dbReference type="SUPFAM" id="SSF55031">
    <property type="entry name" value="Bacterial exopeptidase dimerisation domain"/>
    <property type="match status" value="1"/>
</dbReference>
<accession>A0A227KS49</accession>
<dbReference type="Gene3D" id="3.40.630.10">
    <property type="entry name" value="Zn peptidases"/>
    <property type="match status" value="2"/>
</dbReference>
<dbReference type="PANTHER" id="PTHR30575">
    <property type="entry name" value="PEPTIDASE M20"/>
    <property type="match status" value="1"/>
</dbReference>
<feature type="binding site" evidence="2">
    <location>
        <position position="394"/>
    </location>
    <ligand>
        <name>Mn(2+)</name>
        <dbReference type="ChEBI" id="CHEBI:29035"/>
        <label>2</label>
    </ligand>
</feature>
<evidence type="ECO:0000256" key="2">
    <source>
        <dbReference type="PIRSR" id="PIRSR005962-1"/>
    </source>
</evidence>
<dbReference type="Pfam" id="PF07687">
    <property type="entry name" value="M20_dimer"/>
    <property type="match status" value="1"/>
</dbReference>
<dbReference type="EMBL" id="NHMP01000001">
    <property type="protein sequence ID" value="OXE50835.1"/>
    <property type="molecule type" value="Genomic_DNA"/>
</dbReference>
<comment type="caution">
    <text evidence="4">The sequence shown here is derived from an EMBL/GenBank/DDBJ whole genome shotgun (WGS) entry which is preliminary data.</text>
</comment>
<feature type="binding site" evidence="2">
    <location>
        <position position="174"/>
    </location>
    <ligand>
        <name>Mn(2+)</name>
        <dbReference type="ChEBI" id="CHEBI:29035"/>
        <label>2</label>
    </ligand>
</feature>
<dbReference type="GO" id="GO:0071713">
    <property type="term" value="F:para-aminobenzoyl-glutamate hydrolase activity"/>
    <property type="evidence" value="ECO:0007669"/>
    <property type="project" value="TreeGrafter"/>
</dbReference>
<evidence type="ECO:0000256" key="1">
    <source>
        <dbReference type="ARBA" id="ARBA00022801"/>
    </source>
</evidence>
<dbReference type="InterPro" id="IPR052030">
    <property type="entry name" value="Peptidase_M20/M20A_hydrolases"/>
</dbReference>
<dbReference type="GO" id="GO:0016805">
    <property type="term" value="F:dipeptidase activity"/>
    <property type="evidence" value="ECO:0007669"/>
    <property type="project" value="TreeGrafter"/>
</dbReference>
<dbReference type="Pfam" id="PF01546">
    <property type="entry name" value="Peptidase_M20"/>
    <property type="match status" value="1"/>
</dbReference>
<evidence type="ECO:0000313" key="4">
    <source>
        <dbReference type="EMBL" id="OXE50835.1"/>
    </source>
</evidence>
<dbReference type="SUPFAM" id="SSF53187">
    <property type="entry name" value="Zn-dependent exopeptidases"/>
    <property type="match status" value="1"/>
</dbReference>
<keyword evidence="5" id="KW-1185">Reference proteome</keyword>
<dbReference type="InterPro" id="IPR017439">
    <property type="entry name" value="Amidohydrolase"/>
</dbReference>